<dbReference type="SUPFAM" id="SSF46785">
    <property type="entry name" value="Winged helix' DNA-binding domain"/>
    <property type="match status" value="1"/>
</dbReference>
<evidence type="ECO:0000313" key="3">
    <source>
        <dbReference type="EMBL" id="CAB50209.1"/>
    </source>
</evidence>
<dbReference type="Gene3D" id="1.10.10.10">
    <property type="entry name" value="Winged helix-like DNA-binding domain superfamily/Winged helix DNA-binding domain"/>
    <property type="match status" value="1"/>
</dbReference>
<dbReference type="GO" id="GO:0005524">
    <property type="term" value="F:ATP binding"/>
    <property type="evidence" value="ECO:0007669"/>
    <property type="project" value="InterPro"/>
</dbReference>
<dbReference type="PIR" id="D75039">
    <property type="entry name" value="D75039"/>
</dbReference>
<dbReference type="EMBL" id="AJ248287">
    <property type="protein sequence ID" value="CAB50209.1"/>
    <property type="molecule type" value="Genomic_DNA"/>
</dbReference>
<evidence type="ECO:0000313" key="5">
    <source>
        <dbReference type="Proteomes" id="UP000000810"/>
    </source>
</evidence>
<accession>Q9UZ50</accession>
<dbReference type="AlphaFoldDB" id="Q9UZ50"/>
<name>Q9UZ50_PYRAB</name>
<dbReference type="PANTHER" id="PTHR34301:SF8">
    <property type="entry name" value="ATPASE DOMAIN-CONTAINING PROTEIN"/>
    <property type="match status" value="1"/>
</dbReference>
<keyword evidence="5" id="KW-1185">Reference proteome</keyword>
<evidence type="ECO:0000259" key="1">
    <source>
        <dbReference type="Pfam" id="PF01637"/>
    </source>
</evidence>
<dbReference type="KEGG" id="pab:PAB0862"/>
<protein>
    <submittedName>
        <fullName evidence="4">ATPase</fullName>
    </submittedName>
</protein>
<feature type="domain" description="ATPase" evidence="1">
    <location>
        <begin position="15"/>
        <end position="250"/>
    </location>
</feature>
<reference evidence="3 5" key="4">
    <citation type="journal article" date="2003" name="Mol. Microbiol.">
        <title>An integrated analysis of the genome of the hyperthermophilic archaeon Pyrococcus abyssi.</title>
        <authorList>
            <person name="Cohen G."/>
            <person name="Barbe V."/>
            <person name="Flament D."/>
            <person name="Galperin M."/>
            <person name="Heilig R."/>
            <person name="Ripp R."/>
            <person name="Lecompte O."/>
            <person name="Prieur D."/>
            <person name="Poch O."/>
            <person name="Quellerou J."/>
            <person name="Thierry J.C."/>
            <person name="Van der Oost J."/>
            <person name="Weissenbach J."/>
            <person name="Zivanovic Y."/>
            <person name="Forterre P."/>
        </authorList>
    </citation>
    <scope>NUCLEOTIDE SEQUENCE [LARGE SCALE GENOMIC DNA]</scope>
    <source>
        <strain evidence="5">GE5 / Orsay</strain>
        <strain evidence="3">Orsay</strain>
    </source>
</reference>
<dbReference type="HOGENOM" id="CLU_061108_0_0_2"/>
<dbReference type="SUPFAM" id="SSF52540">
    <property type="entry name" value="P-loop containing nucleoside triphosphate hydrolases"/>
    <property type="match status" value="1"/>
</dbReference>
<feature type="domain" description="MCM C-terminal" evidence="2">
    <location>
        <begin position="290"/>
        <end position="343"/>
    </location>
</feature>
<dbReference type="EMBL" id="HE613800">
    <property type="protein sequence ID" value="CCE70745.1"/>
    <property type="molecule type" value="Genomic_DNA"/>
</dbReference>
<reference evidence="3" key="2">
    <citation type="journal article" date="2000" name="J. Mol. Biol.">
        <title>Archaeal homologs of eukaryotic methylation guide small nucleolar RNAs: lessons from the Pyrococcus genomes.</title>
        <authorList>
            <person name="Gaspin C."/>
            <person name="Cavaille J."/>
            <person name="Erauso G."/>
        </authorList>
    </citation>
    <scope>NUCLEOTIDE SEQUENCE</scope>
    <source>
        <strain evidence="3">Orsay</strain>
    </source>
</reference>
<dbReference type="InterPro" id="IPR036390">
    <property type="entry name" value="WH_DNA-bd_sf"/>
</dbReference>
<dbReference type="Gene3D" id="1.10.8.60">
    <property type="match status" value="1"/>
</dbReference>
<proteinExistence type="predicted"/>
<dbReference type="Proteomes" id="UP000009139">
    <property type="component" value="Chromosome"/>
</dbReference>
<dbReference type="InterPro" id="IPR011579">
    <property type="entry name" value="ATPase_dom"/>
</dbReference>
<dbReference type="Proteomes" id="UP000000810">
    <property type="component" value="Chromosome"/>
</dbReference>
<dbReference type="InterPro" id="IPR036388">
    <property type="entry name" value="WH-like_DNA-bd_sf"/>
</dbReference>
<evidence type="ECO:0000313" key="6">
    <source>
        <dbReference type="Proteomes" id="UP000009139"/>
    </source>
</evidence>
<dbReference type="Pfam" id="PF01637">
    <property type="entry name" value="ATPase_2"/>
    <property type="match status" value="1"/>
</dbReference>
<dbReference type="InterPro" id="IPR048907">
    <property type="entry name" value="WHD_MCM_arc"/>
</dbReference>
<dbReference type="PANTHER" id="PTHR34301">
    <property type="entry name" value="DNA-BINDING PROTEIN-RELATED"/>
    <property type="match status" value="1"/>
</dbReference>
<dbReference type="eggNOG" id="arCOG03169">
    <property type="taxonomic scope" value="Archaea"/>
</dbReference>
<dbReference type="PATRIC" id="fig|272844.11.peg.1388"/>
<reference evidence="4 6" key="5">
    <citation type="journal article" date="2012" name="Curr. Microbiol.">
        <title>Re-annotation of two hyperthermophilic archaea Pyrococcus abyssi GE5 and Pyrococcus furiosus DSM 3638.</title>
        <authorList>
            <person name="Gao J."/>
            <person name="Wang J."/>
        </authorList>
    </citation>
    <scope>GENOME REANNOTATION</scope>
    <source>
        <strain evidence="4">GE5</strain>
        <strain evidence="6">GE5 / Orsay</strain>
    </source>
</reference>
<dbReference type="Gene3D" id="3.40.50.300">
    <property type="entry name" value="P-loop containing nucleotide triphosphate hydrolases"/>
    <property type="match status" value="1"/>
</dbReference>
<dbReference type="Pfam" id="PF21100">
    <property type="entry name" value="WHD_MCM"/>
    <property type="match status" value="1"/>
</dbReference>
<dbReference type="STRING" id="272844.PAB0862"/>
<reference evidence="3" key="3">
    <citation type="journal article" date="2001" name="Genome Res.">
        <title>Genome evolution at the genus level: comparison of three complete genomes of hyperthermophilic archaea.</title>
        <authorList>
            <person name="Lecompte O."/>
            <person name="Ripp R."/>
            <person name="Puzos-Barbe V."/>
            <person name="Duprat S."/>
            <person name="Heilig R."/>
            <person name="Dietrich J."/>
            <person name="Thierry J.C."/>
            <person name="Poch O."/>
        </authorList>
    </citation>
    <scope>NUCLEOTIDE SEQUENCE</scope>
    <source>
        <strain evidence="3">Orsay</strain>
    </source>
</reference>
<dbReference type="InterPro" id="IPR027417">
    <property type="entry name" value="P-loop_NTPase"/>
</dbReference>
<dbReference type="OrthoDB" id="132045at2157"/>
<organism evidence="3 5">
    <name type="scientific">Pyrococcus abyssi (strain GE5 / Orsay)</name>
    <dbReference type="NCBI Taxonomy" id="272844"/>
    <lineage>
        <taxon>Archaea</taxon>
        <taxon>Methanobacteriati</taxon>
        <taxon>Methanobacteriota</taxon>
        <taxon>Thermococci</taxon>
        <taxon>Thermococcales</taxon>
        <taxon>Thermococcaceae</taxon>
        <taxon>Pyrococcus</taxon>
    </lineage>
</organism>
<sequence length="361" mass="41868">MLFDPRPKTEKKDLYDRERELKEFQEALKLGENIILLLGIRRLGKSSLLNVGLKESNFPYSKVDVRSLYFAYGTIPQDVLARKIIESLLASEKSLYLTLRKILESIKGIKISGIHVEFERRQDLPSIFERIDLWAEREGKKVVIAFDEAQYLRLSGVRYDGLIAYAIDNLPNIIFILTGSEVGMLHDFLGLDNPKKPLFGRQYEEIVLDRFTRDESFDFLRRGFEELNANIPDEEIEEVVNRIDGIVGWLTLYGYLRGVKKLGKEESLISLYSKAKALIEEELSHILAYSKRYKFILKAVALGNTRWKNIKEYVEFRTGRINDAKFSNLLKNLVKYGYLEKRDGEYIIPDPLVKEIVANLK</sequence>
<evidence type="ECO:0000259" key="2">
    <source>
        <dbReference type="Pfam" id="PF21100"/>
    </source>
</evidence>
<gene>
    <name evidence="3" type="ordered locus">PAB0862</name>
</gene>
<dbReference type="RefSeq" id="WP_010868419.1">
    <property type="nucleotide sequence ID" value="NC_000868.1"/>
</dbReference>
<reference evidence="3" key="1">
    <citation type="submission" date="1999-07" db="EMBL/GenBank/DDBJ databases">
        <authorList>
            <person name="Genoscope"/>
        </authorList>
    </citation>
    <scope>NUCLEOTIDE SEQUENCE</scope>
    <source>
        <strain evidence="3">Orsay</strain>
    </source>
</reference>
<evidence type="ECO:0000313" key="4">
    <source>
        <dbReference type="EMBL" id="CCE70745.1"/>
    </source>
</evidence>